<evidence type="ECO:0000313" key="1">
    <source>
        <dbReference type="EMBL" id="MFD0900075.1"/>
    </source>
</evidence>
<dbReference type="EMBL" id="JBHTJA010000008">
    <property type="protein sequence ID" value="MFD0900075.1"/>
    <property type="molecule type" value="Genomic_DNA"/>
</dbReference>
<keyword evidence="2" id="KW-1185">Reference proteome</keyword>
<name>A0ABW3EKP7_9ACTN</name>
<reference evidence="2" key="1">
    <citation type="journal article" date="2019" name="Int. J. Syst. Evol. Microbiol.">
        <title>The Global Catalogue of Microorganisms (GCM) 10K type strain sequencing project: providing services to taxonomists for standard genome sequencing and annotation.</title>
        <authorList>
            <consortium name="The Broad Institute Genomics Platform"/>
            <consortium name="The Broad Institute Genome Sequencing Center for Infectious Disease"/>
            <person name="Wu L."/>
            <person name="Ma J."/>
        </authorList>
    </citation>
    <scope>NUCLEOTIDE SEQUENCE [LARGE SCALE GENOMIC DNA]</scope>
    <source>
        <strain evidence="2">JCM 31202</strain>
    </source>
</reference>
<proteinExistence type="predicted"/>
<protein>
    <submittedName>
        <fullName evidence="1">Uncharacterized protein</fullName>
    </submittedName>
</protein>
<dbReference type="Proteomes" id="UP001596972">
    <property type="component" value="Unassembled WGS sequence"/>
</dbReference>
<gene>
    <name evidence="1" type="ORF">ACFQ11_06695</name>
</gene>
<organism evidence="1 2">
    <name type="scientific">Actinomadura sediminis</name>
    <dbReference type="NCBI Taxonomy" id="1038904"/>
    <lineage>
        <taxon>Bacteria</taxon>
        <taxon>Bacillati</taxon>
        <taxon>Actinomycetota</taxon>
        <taxon>Actinomycetes</taxon>
        <taxon>Streptosporangiales</taxon>
        <taxon>Thermomonosporaceae</taxon>
        <taxon>Actinomadura</taxon>
    </lineage>
</organism>
<comment type="caution">
    <text evidence="1">The sequence shown here is derived from an EMBL/GenBank/DDBJ whole genome shotgun (WGS) entry which is preliminary data.</text>
</comment>
<evidence type="ECO:0000313" key="2">
    <source>
        <dbReference type="Proteomes" id="UP001596972"/>
    </source>
</evidence>
<sequence>MHLTRLRGACDPKPTCPTLYLTDRGSFIVQGYIVASESSSPLPEREAEVEVPVTMLWTSPSATSPETPAVRLTGHGTAIVRGELVDDAEALALLALPAGETAVEVPISLLPEVVPNAH</sequence>
<dbReference type="RefSeq" id="WP_378297000.1">
    <property type="nucleotide sequence ID" value="NZ_JBHTJA010000008.1"/>
</dbReference>
<accession>A0ABW3EKP7</accession>